<dbReference type="Proteomes" id="UP000620550">
    <property type="component" value="Unassembled WGS sequence"/>
</dbReference>
<name>A0ABQ3HW35_9SPHI</name>
<reference evidence="2" key="1">
    <citation type="journal article" date="2019" name="Int. J. Syst. Evol. Microbiol.">
        <title>The Global Catalogue of Microorganisms (GCM) 10K type strain sequencing project: providing services to taxonomists for standard genome sequencing and annotation.</title>
        <authorList>
            <consortium name="The Broad Institute Genomics Platform"/>
            <consortium name="The Broad Institute Genome Sequencing Center for Infectious Disease"/>
            <person name="Wu L."/>
            <person name="Ma J."/>
        </authorList>
    </citation>
    <scope>NUCLEOTIDE SEQUENCE [LARGE SCALE GENOMIC DNA]</scope>
    <source>
        <strain evidence="2">CGMCC 1.12966</strain>
    </source>
</reference>
<sequence length="58" mass="6876">MERPIMINTIVYFRGKCSIKNGTYSKLKTLIIKDLNQNTETENGYLTMNYDDRKEKKL</sequence>
<gene>
    <name evidence="1" type="ORF">GCM10017764_23420</name>
</gene>
<protein>
    <submittedName>
        <fullName evidence="1">Uncharacterized protein</fullName>
    </submittedName>
</protein>
<evidence type="ECO:0000313" key="2">
    <source>
        <dbReference type="Proteomes" id="UP000620550"/>
    </source>
</evidence>
<dbReference type="EMBL" id="BNAF01000008">
    <property type="protein sequence ID" value="GHE39497.1"/>
    <property type="molecule type" value="Genomic_DNA"/>
</dbReference>
<evidence type="ECO:0000313" key="1">
    <source>
        <dbReference type="EMBL" id="GHE39497.1"/>
    </source>
</evidence>
<proteinExistence type="predicted"/>
<keyword evidence="2" id="KW-1185">Reference proteome</keyword>
<comment type="caution">
    <text evidence="1">The sequence shown here is derived from an EMBL/GenBank/DDBJ whole genome shotgun (WGS) entry which is preliminary data.</text>
</comment>
<organism evidence="1 2">
    <name type="scientific">Sphingobacterium griseoflavum</name>
    <dbReference type="NCBI Taxonomy" id="1474952"/>
    <lineage>
        <taxon>Bacteria</taxon>
        <taxon>Pseudomonadati</taxon>
        <taxon>Bacteroidota</taxon>
        <taxon>Sphingobacteriia</taxon>
        <taxon>Sphingobacteriales</taxon>
        <taxon>Sphingobacteriaceae</taxon>
        <taxon>Sphingobacterium</taxon>
    </lineage>
</organism>
<accession>A0ABQ3HW35</accession>